<dbReference type="GO" id="GO:0004497">
    <property type="term" value="F:monooxygenase activity"/>
    <property type="evidence" value="ECO:0007669"/>
    <property type="project" value="UniProtKB-KW"/>
</dbReference>
<evidence type="ECO:0000256" key="15">
    <source>
        <dbReference type="SAM" id="Phobius"/>
    </source>
</evidence>
<accession>A0A8D9AA96</accession>
<keyword evidence="9 14" id="KW-0560">Oxidoreductase</keyword>
<evidence type="ECO:0000256" key="12">
    <source>
        <dbReference type="ARBA" id="ARBA00023136"/>
    </source>
</evidence>
<evidence type="ECO:0000256" key="4">
    <source>
        <dbReference type="ARBA" id="ARBA00010617"/>
    </source>
</evidence>
<evidence type="ECO:0000256" key="6">
    <source>
        <dbReference type="ARBA" id="ARBA00022723"/>
    </source>
</evidence>
<proteinExistence type="inferred from homology"/>
<dbReference type="PRINTS" id="PR00463">
    <property type="entry name" value="EP450I"/>
</dbReference>
<evidence type="ECO:0000256" key="14">
    <source>
        <dbReference type="RuleBase" id="RU000461"/>
    </source>
</evidence>
<dbReference type="InterPro" id="IPR036396">
    <property type="entry name" value="Cyt_P450_sf"/>
</dbReference>
<dbReference type="GO" id="GO:0005506">
    <property type="term" value="F:iron ion binding"/>
    <property type="evidence" value="ECO:0007669"/>
    <property type="project" value="InterPro"/>
</dbReference>
<evidence type="ECO:0000256" key="11">
    <source>
        <dbReference type="ARBA" id="ARBA00023033"/>
    </source>
</evidence>
<sequence length="523" mass="59944">MTTFFSQTLFTSLVTIILLAVFIIYHWQRRKLYALSRKLNGPIALPIVGNIHQFGLVRGKSSDVFKTIHTLYGSHRKTGTDIGRVWVGPYLFIALGDVKTITTVLNHNLKKATIYQVFDEVLHQGIFINKNIPQWRSSRKTIVPVFHFNILKSYIRIFHSEASILVSKWEKYADSDASFNPENEINLATFDMVMMSTLGISPQAQENSSHEFLYHIDKAFEIAMTRMFNPLLHSNLVCSLIGLRARQKAHVKVLKDVAQNTLNQIRERLKRNSDKGVVENNATEYIPNLNIESSFKSFAELMMESADYNKSDDELLISQIITIIGAGQDTTKSQNMVTLILLAIHQDVQDKVLEELDHVLGSDPTYCPTYEDLCKLEYLDMVIKESLRLYPAAPIIGRHIDEDFDLGNGIILPEGVTVFISIYAVHRDPKYYAIPNKFDPNRWTPDLVAQRPPNCFMPFSTGPRNCIGGKYAMMQMKTVLSTILRKYRILPAKECSRMEDIAFDWKITIKLNENCKIRLEKRR</sequence>
<evidence type="ECO:0000313" key="16">
    <source>
        <dbReference type="EMBL" id="CAG6762633.1"/>
    </source>
</evidence>
<evidence type="ECO:0000256" key="13">
    <source>
        <dbReference type="PIRSR" id="PIRSR602401-1"/>
    </source>
</evidence>
<dbReference type="Pfam" id="PF00067">
    <property type="entry name" value="p450"/>
    <property type="match status" value="1"/>
</dbReference>
<dbReference type="InterPro" id="IPR002401">
    <property type="entry name" value="Cyt_P450_E_grp-I"/>
</dbReference>
<organism evidence="16">
    <name type="scientific">Cacopsylla melanoneura</name>
    <dbReference type="NCBI Taxonomy" id="428564"/>
    <lineage>
        <taxon>Eukaryota</taxon>
        <taxon>Metazoa</taxon>
        <taxon>Ecdysozoa</taxon>
        <taxon>Arthropoda</taxon>
        <taxon>Hexapoda</taxon>
        <taxon>Insecta</taxon>
        <taxon>Pterygota</taxon>
        <taxon>Neoptera</taxon>
        <taxon>Paraneoptera</taxon>
        <taxon>Hemiptera</taxon>
        <taxon>Sternorrhyncha</taxon>
        <taxon>Psylloidea</taxon>
        <taxon>Psyllidae</taxon>
        <taxon>Psyllinae</taxon>
        <taxon>Cacopsylla</taxon>
    </lineage>
</organism>
<comment type="cofactor">
    <cofactor evidence="1 13">
        <name>heme</name>
        <dbReference type="ChEBI" id="CHEBI:30413"/>
    </cofactor>
</comment>
<feature type="transmembrane region" description="Helical" evidence="15">
    <location>
        <begin position="6"/>
        <end position="27"/>
    </location>
</feature>
<comment type="subcellular location">
    <subcellularLocation>
        <location evidence="3">Endoplasmic reticulum membrane</location>
        <topology evidence="3">Peripheral membrane protein</topology>
    </subcellularLocation>
    <subcellularLocation>
        <location evidence="2">Microsome membrane</location>
        <topology evidence="2">Peripheral membrane protein</topology>
    </subcellularLocation>
</comment>
<evidence type="ECO:0000256" key="10">
    <source>
        <dbReference type="ARBA" id="ARBA00023004"/>
    </source>
</evidence>
<keyword evidence="10 13" id="KW-0408">Iron</keyword>
<dbReference type="InterPro" id="IPR001128">
    <property type="entry name" value="Cyt_P450"/>
</dbReference>
<keyword evidence="8" id="KW-0492">Microsome</keyword>
<dbReference type="PRINTS" id="PR00385">
    <property type="entry name" value="P450"/>
</dbReference>
<evidence type="ECO:0000256" key="1">
    <source>
        <dbReference type="ARBA" id="ARBA00001971"/>
    </source>
</evidence>
<evidence type="ECO:0000256" key="8">
    <source>
        <dbReference type="ARBA" id="ARBA00022848"/>
    </source>
</evidence>
<dbReference type="InterPro" id="IPR017972">
    <property type="entry name" value="Cyt_P450_CS"/>
</dbReference>
<comment type="similarity">
    <text evidence="4 14">Belongs to the cytochrome P450 family.</text>
</comment>
<dbReference type="SUPFAM" id="SSF48264">
    <property type="entry name" value="Cytochrome P450"/>
    <property type="match status" value="1"/>
</dbReference>
<evidence type="ECO:0000256" key="3">
    <source>
        <dbReference type="ARBA" id="ARBA00004406"/>
    </source>
</evidence>
<keyword evidence="5 13" id="KW-0349">Heme</keyword>
<keyword evidence="15" id="KW-1133">Transmembrane helix</keyword>
<evidence type="ECO:0000256" key="7">
    <source>
        <dbReference type="ARBA" id="ARBA00022824"/>
    </source>
</evidence>
<dbReference type="PANTHER" id="PTHR24291">
    <property type="entry name" value="CYTOCHROME P450 FAMILY 4"/>
    <property type="match status" value="1"/>
</dbReference>
<evidence type="ECO:0000256" key="2">
    <source>
        <dbReference type="ARBA" id="ARBA00004174"/>
    </source>
</evidence>
<dbReference type="Gene3D" id="1.10.630.10">
    <property type="entry name" value="Cytochrome P450"/>
    <property type="match status" value="1"/>
</dbReference>
<protein>
    <submittedName>
        <fullName evidence="16">Cytochrome P450 4g15</fullName>
    </submittedName>
</protein>
<dbReference type="GO" id="GO:0005789">
    <property type="term" value="C:endoplasmic reticulum membrane"/>
    <property type="evidence" value="ECO:0007669"/>
    <property type="project" value="UniProtKB-SubCell"/>
</dbReference>
<keyword evidence="12 15" id="KW-0472">Membrane</keyword>
<name>A0A8D9AA96_9HEMI</name>
<keyword evidence="15" id="KW-0812">Transmembrane</keyword>
<dbReference type="PROSITE" id="PS00086">
    <property type="entry name" value="CYTOCHROME_P450"/>
    <property type="match status" value="1"/>
</dbReference>
<dbReference type="GO" id="GO:0016705">
    <property type="term" value="F:oxidoreductase activity, acting on paired donors, with incorporation or reduction of molecular oxygen"/>
    <property type="evidence" value="ECO:0007669"/>
    <property type="project" value="InterPro"/>
</dbReference>
<evidence type="ECO:0000256" key="5">
    <source>
        <dbReference type="ARBA" id="ARBA00022617"/>
    </source>
</evidence>
<keyword evidence="11 14" id="KW-0503">Monooxygenase</keyword>
<feature type="binding site" description="axial binding residue" evidence="13">
    <location>
        <position position="466"/>
    </location>
    <ligand>
        <name>heme</name>
        <dbReference type="ChEBI" id="CHEBI:30413"/>
    </ligand>
    <ligandPart>
        <name>Fe</name>
        <dbReference type="ChEBI" id="CHEBI:18248"/>
    </ligandPart>
</feature>
<dbReference type="EMBL" id="HBUF01561545">
    <property type="protein sequence ID" value="CAG6762633.1"/>
    <property type="molecule type" value="Transcribed_RNA"/>
</dbReference>
<reference evidence="16" key="1">
    <citation type="submission" date="2021-05" db="EMBL/GenBank/DDBJ databases">
        <authorList>
            <person name="Alioto T."/>
            <person name="Alioto T."/>
            <person name="Gomez Garrido J."/>
        </authorList>
    </citation>
    <scope>NUCLEOTIDE SEQUENCE</scope>
</reference>
<dbReference type="GO" id="GO:0020037">
    <property type="term" value="F:heme binding"/>
    <property type="evidence" value="ECO:0007669"/>
    <property type="project" value="InterPro"/>
</dbReference>
<dbReference type="InterPro" id="IPR050196">
    <property type="entry name" value="Cytochrome_P450_Monoox"/>
</dbReference>
<keyword evidence="6 13" id="KW-0479">Metal-binding</keyword>
<evidence type="ECO:0000256" key="9">
    <source>
        <dbReference type="ARBA" id="ARBA00023002"/>
    </source>
</evidence>
<dbReference type="PANTHER" id="PTHR24291:SF189">
    <property type="entry name" value="CYTOCHROME P450 4C3-RELATED"/>
    <property type="match status" value="1"/>
</dbReference>
<dbReference type="AlphaFoldDB" id="A0A8D9AA96"/>
<keyword evidence="7" id="KW-0256">Endoplasmic reticulum</keyword>